<dbReference type="EMBL" id="JANJYI010000006">
    <property type="protein sequence ID" value="KAK2643923.1"/>
    <property type="molecule type" value="Genomic_DNA"/>
</dbReference>
<evidence type="ECO:0000256" key="5">
    <source>
        <dbReference type="SAM" id="MobiDB-lite"/>
    </source>
</evidence>
<comment type="caution">
    <text evidence="7">The sequence shown here is derived from an EMBL/GenBank/DDBJ whole genome shotgun (WGS) entry which is preliminary data.</text>
</comment>
<evidence type="ECO:0000256" key="3">
    <source>
        <dbReference type="ARBA" id="ARBA00022833"/>
    </source>
</evidence>
<keyword evidence="1" id="KW-0479">Metal-binding</keyword>
<evidence type="ECO:0000256" key="4">
    <source>
        <dbReference type="PROSITE-ProRule" id="PRU00325"/>
    </source>
</evidence>
<dbReference type="Pfam" id="PF04434">
    <property type="entry name" value="SWIM"/>
    <property type="match status" value="1"/>
</dbReference>
<proteinExistence type="predicted"/>
<keyword evidence="2 4" id="KW-0863">Zinc-finger</keyword>
<dbReference type="SMART" id="SM00575">
    <property type="entry name" value="ZnF_PMZ"/>
    <property type="match status" value="1"/>
</dbReference>
<dbReference type="InterPro" id="IPR006564">
    <property type="entry name" value="Znf_PMZ"/>
</dbReference>
<organism evidence="7 8">
    <name type="scientific">Dipteronia dyeriana</name>
    <dbReference type="NCBI Taxonomy" id="168575"/>
    <lineage>
        <taxon>Eukaryota</taxon>
        <taxon>Viridiplantae</taxon>
        <taxon>Streptophyta</taxon>
        <taxon>Embryophyta</taxon>
        <taxon>Tracheophyta</taxon>
        <taxon>Spermatophyta</taxon>
        <taxon>Magnoliopsida</taxon>
        <taxon>eudicotyledons</taxon>
        <taxon>Gunneridae</taxon>
        <taxon>Pentapetalae</taxon>
        <taxon>rosids</taxon>
        <taxon>malvids</taxon>
        <taxon>Sapindales</taxon>
        <taxon>Sapindaceae</taxon>
        <taxon>Hippocastanoideae</taxon>
        <taxon>Acereae</taxon>
        <taxon>Dipteronia</taxon>
    </lineage>
</organism>
<dbReference type="InterPro" id="IPR007527">
    <property type="entry name" value="Znf_SWIM"/>
</dbReference>
<evidence type="ECO:0000313" key="7">
    <source>
        <dbReference type="EMBL" id="KAK2643923.1"/>
    </source>
</evidence>
<evidence type="ECO:0000259" key="6">
    <source>
        <dbReference type="PROSITE" id="PS50966"/>
    </source>
</evidence>
<sequence>MSDRQKGVIGALKMYWPKASVRFCARHIYANFSTKYSGQKMRKLFWKASKTGDKYEFKKSLQDIGSIHPQAMAYLAAIEPCHWSRHAFDNSIKCDHVTNNMTEAFNNMLKDFRARTYLGLMEYIRRMVMSRFQLRKEECSKWGNGIPPTVNKKIKENSVECRILRTLHSGQGKYEMLGMNRAYTANLNDKTCECGQMQVSGVPCCHALAGIRHHFGVNGSQCTLEEYIDPALSNAAYLRTYDCMIRPIPDLCVWGDHVGAPIQPPPLKRKPGRPKLLRKRESTEKPKAARSGSVVCGKCRLPGHNSRTCKAEGSSVETKKTSKKNPVVTEDESAASSSKSSKKRQRLQ</sequence>
<dbReference type="AlphaFoldDB" id="A0AAD9WVC5"/>
<feature type="region of interest" description="Disordered" evidence="5">
    <location>
        <begin position="262"/>
        <end position="348"/>
    </location>
</feature>
<keyword evidence="3" id="KW-0862">Zinc</keyword>
<name>A0AAD9WVC5_9ROSI</name>
<dbReference type="PANTHER" id="PTHR31973">
    <property type="entry name" value="POLYPROTEIN, PUTATIVE-RELATED"/>
    <property type="match status" value="1"/>
</dbReference>
<evidence type="ECO:0000256" key="1">
    <source>
        <dbReference type="ARBA" id="ARBA00022723"/>
    </source>
</evidence>
<feature type="domain" description="SWIM-type" evidence="6">
    <location>
        <begin position="183"/>
        <end position="215"/>
    </location>
</feature>
<reference evidence="7" key="1">
    <citation type="journal article" date="2023" name="Plant J.">
        <title>Genome sequences and population genomics provide insights into the demographic history, inbreeding, and mutation load of two 'living fossil' tree species of Dipteronia.</title>
        <authorList>
            <person name="Feng Y."/>
            <person name="Comes H.P."/>
            <person name="Chen J."/>
            <person name="Zhu S."/>
            <person name="Lu R."/>
            <person name="Zhang X."/>
            <person name="Li P."/>
            <person name="Qiu J."/>
            <person name="Olsen K.M."/>
            <person name="Qiu Y."/>
        </authorList>
    </citation>
    <scope>NUCLEOTIDE SEQUENCE</scope>
    <source>
        <strain evidence="7">KIB01</strain>
    </source>
</reference>
<feature type="compositionally biased region" description="Basic residues" evidence="5">
    <location>
        <begin position="267"/>
        <end position="278"/>
    </location>
</feature>
<protein>
    <recommendedName>
        <fullName evidence="6">SWIM-type domain-containing protein</fullName>
    </recommendedName>
</protein>
<accession>A0AAD9WVC5</accession>
<dbReference type="PROSITE" id="PS50966">
    <property type="entry name" value="ZF_SWIM"/>
    <property type="match status" value="1"/>
</dbReference>
<dbReference type="GO" id="GO:0008270">
    <property type="term" value="F:zinc ion binding"/>
    <property type="evidence" value="ECO:0007669"/>
    <property type="project" value="UniProtKB-KW"/>
</dbReference>
<evidence type="ECO:0000313" key="8">
    <source>
        <dbReference type="Proteomes" id="UP001280121"/>
    </source>
</evidence>
<keyword evidence="8" id="KW-1185">Reference proteome</keyword>
<evidence type="ECO:0000256" key="2">
    <source>
        <dbReference type="ARBA" id="ARBA00022771"/>
    </source>
</evidence>
<dbReference type="Proteomes" id="UP001280121">
    <property type="component" value="Unassembled WGS sequence"/>
</dbReference>
<gene>
    <name evidence="7" type="ORF">Ddye_019118</name>
</gene>
<dbReference type="PANTHER" id="PTHR31973:SF187">
    <property type="entry name" value="MUTATOR TRANSPOSASE MUDRA PROTEIN"/>
    <property type="match status" value="1"/>
</dbReference>